<name>A0A4Y6UXC8_SACBS</name>
<dbReference type="PANTHER" id="PTHR30532">
    <property type="entry name" value="IRON III DICITRATE-BINDING PERIPLASMIC PROTEIN"/>
    <property type="match status" value="1"/>
</dbReference>
<dbReference type="RefSeq" id="WP_141447725.1">
    <property type="nucleotide sequence ID" value="NZ_CP041217.1"/>
</dbReference>
<dbReference type="GO" id="GO:0030288">
    <property type="term" value="C:outer membrane-bounded periplasmic space"/>
    <property type="evidence" value="ECO:0007669"/>
    <property type="project" value="TreeGrafter"/>
</dbReference>
<proteinExistence type="inferred from homology"/>
<dbReference type="PANTHER" id="PTHR30532:SF24">
    <property type="entry name" value="FERRIC ENTEROBACTIN-BINDING PERIPLASMIC PROTEIN FEPB"/>
    <property type="match status" value="1"/>
</dbReference>
<organism evidence="8 9">
    <name type="scientific">Saccharibacillus brassicae</name>
    <dbReference type="NCBI Taxonomy" id="2583377"/>
    <lineage>
        <taxon>Bacteria</taxon>
        <taxon>Bacillati</taxon>
        <taxon>Bacillota</taxon>
        <taxon>Bacilli</taxon>
        <taxon>Bacillales</taxon>
        <taxon>Paenibacillaceae</taxon>
        <taxon>Saccharibacillus</taxon>
    </lineage>
</organism>
<evidence type="ECO:0000256" key="6">
    <source>
        <dbReference type="SAM" id="SignalP"/>
    </source>
</evidence>
<evidence type="ECO:0000256" key="2">
    <source>
        <dbReference type="ARBA" id="ARBA00008814"/>
    </source>
</evidence>
<evidence type="ECO:0000313" key="8">
    <source>
        <dbReference type="EMBL" id="QDH21178.1"/>
    </source>
</evidence>
<dbReference type="Gene3D" id="3.40.50.1980">
    <property type="entry name" value="Nitrogenase molybdenum iron protein domain"/>
    <property type="match status" value="2"/>
</dbReference>
<feature type="signal peptide" evidence="6">
    <location>
        <begin position="1"/>
        <end position="21"/>
    </location>
</feature>
<feature type="domain" description="Fe/B12 periplasmic-binding" evidence="7">
    <location>
        <begin position="84"/>
        <end position="362"/>
    </location>
</feature>
<evidence type="ECO:0000256" key="3">
    <source>
        <dbReference type="ARBA" id="ARBA00022448"/>
    </source>
</evidence>
<dbReference type="PROSITE" id="PS50983">
    <property type="entry name" value="FE_B12_PBP"/>
    <property type="match status" value="1"/>
</dbReference>
<evidence type="ECO:0000256" key="1">
    <source>
        <dbReference type="ARBA" id="ARBA00004196"/>
    </source>
</evidence>
<protein>
    <submittedName>
        <fullName evidence="8">Iron-siderophore ABC transporter substrate-binding protein</fullName>
    </submittedName>
</protein>
<dbReference type="OrthoDB" id="1846031at2"/>
<feature type="region of interest" description="Disordered" evidence="5">
    <location>
        <begin position="30"/>
        <end position="61"/>
    </location>
</feature>
<comment type="subcellular location">
    <subcellularLocation>
        <location evidence="1">Cell envelope</location>
    </subcellularLocation>
</comment>
<accession>A0A4Y6UXC8</accession>
<keyword evidence="3" id="KW-0813">Transport</keyword>
<dbReference type="CDD" id="cd01146">
    <property type="entry name" value="FhuD"/>
    <property type="match status" value="1"/>
</dbReference>
<dbReference type="InterPro" id="IPR002491">
    <property type="entry name" value="ABC_transptr_periplasmic_BD"/>
</dbReference>
<feature type="compositionally biased region" description="Low complexity" evidence="5">
    <location>
        <begin position="30"/>
        <end position="50"/>
    </location>
</feature>
<gene>
    <name evidence="8" type="ORF">FFV09_10125</name>
</gene>
<dbReference type="SUPFAM" id="SSF53807">
    <property type="entry name" value="Helical backbone' metal receptor"/>
    <property type="match status" value="1"/>
</dbReference>
<keyword evidence="4 6" id="KW-0732">Signal</keyword>
<dbReference type="KEGG" id="saca:FFV09_10125"/>
<comment type="similarity">
    <text evidence="2">Belongs to the bacterial solute-binding protein 8 family.</text>
</comment>
<dbReference type="Proteomes" id="UP000316968">
    <property type="component" value="Chromosome"/>
</dbReference>
<dbReference type="AlphaFoldDB" id="A0A4Y6UXC8"/>
<evidence type="ECO:0000256" key="4">
    <source>
        <dbReference type="ARBA" id="ARBA00022729"/>
    </source>
</evidence>
<evidence type="ECO:0000313" key="9">
    <source>
        <dbReference type="Proteomes" id="UP000316968"/>
    </source>
</evidence>
<reference evidence="8 9" key="1">
    <citation type="submission" date="2019-06" db="EMBL/GenBank/DDBJ databases">
        <title>Saccharibacillus brassicae sp. nov., an endophytic bacterium isolated from Chinese cabbage seeds (Brassica pekinensis).</title>
        <authorList>
            <person name="Jiang L."/>
            <person name="Lee J."/>
            <person name="Kim S.W."/>
        </authorList>
    </citation>
    <scope>NUCLEOTIDE SEQUENCE [LARGE SCALE GENOMIC DNA]</scope>
    <source>
        <strain evidence="9">KCTC 43072 / ATSA2</strain>
    </source>
</reference>
<sequence length="366" mass="39068">MNRKRKYSLLTAMISILLVLALVGCGAQPAATTPDSATTETAPAADTTTAAEEEPAAADASAMEYPVTIKGALGDAVIESKPERIVTIQWGNQDVALALGVVPDGFSAANFGVQDDSGLLPWTKEKLDELGAADPNVFQDTDGLDFEAISDTKPDVILAAYSGITQEDYDTLSEIAPVVAYPTSPWTTKWREQVQLIAQGMGMPAEGEKLIADTETLINEKFAAYPQLKDKKIAWVNFSSDDLSKLHIYTPVDTRVSFLEEMGLTYPESITSLITDPDSYSLELSAENAQALNDVDLIVGYGDDQLLEALQADPLLGKIPAIERGSVAFITADTPLVAAGTPTPLSIAYTIDDYMKLLGAAADKVK</sequence>
<evidence type="ECO:0000259" key="7">
    <source>
        <dbReference type="PROSITE" id="PS50983"/>
    </source>
</evidence>
<dbReference type="GO" id="GO:1901678">
    <property type="term" value="P:iron coordination entity transport"/>
    <property type="evidence" value="ECO:0007669"/>
    <property type="project" value="UniProtKB-ARBA"/>
</dbReference>
<keyword evidence="9" id="KW-1185">Reference proteome</keyword>
<dbReference type="EMBL" id="CP041217">
    <property type="protein sequence ID" value="QDH21178.1"/>
    <property type="molecule type" value="Genomic_DNA"/>
</dbReference>
<dbReference type="InterPro" id="IPR051313">
    <property type="entry name" value="Bact_iron-sidero_bind"/>
</dbReference>
<evidence type="ECO:0000256" key="5">
    <source>
        <dbReference type="SAM" id="MobiDB-lite"/>
    </source>
</evidence>
<dbReference type="Pfam" id="PF01497">
    <property type="entry name" value="Peripla_BP_2"/>
    <property type="match status" value="1"/>
</dbReference>
<feature type="chain" id="PRO_5039567651" evidence="6">
    <location>
        <begin position="22"/>
        <end position="366"/>
    </location>
</feature>
<dbReference type="PROSITE" id="PS51257">
    <property type="entry name" value="PROKAR_LIPOPROTEIN"/>
    <property type="match status" value="1"/>
</dbReference>